<proteinExistence type="predicted"/>
<accession>A0A1T2X698</accession>
<dbReference type="AlphaFoldDB" id="A0A1T2X698"/>
<dbReference type="PROSITE" id="PS51257">
    <property type="entry name" value="PROKAR_LIPOPROTEIN"/>
    <property type="match status" value="1"/>
</dbReference>
<dbReference type="EMBL" id="MSZX01000009">
    <property type="protein sequence ID" value="OPA75362.1"/>
    <property type="molecule type" value="Genomic_DNA"/>
</dbReference>
<sequence>MGRKLFFIFIVILCLITIVSCSNNKEVTSEDIANIRLELKEQKEELNGILYTLRLQNKSRQIIVQNNVYLSFPIKVVNETRGNDFKIEAKNNKLNIKPGEELLLTVFTPKEMYKGNNNIDITEPDIVRDI</sequence>
<dbReference type="Proteomes" id="UP000190188">
    <property type="component" value="Unassembled WGS sequence"/>
</dbReference>
<reference evidence="1 2" key="1">
    <citation type="submission" date="2017-01" db="EMBL/GenBank/DDBJ databases">
        <title>Genome analysis of Paenibacillus selenitrireducens ES3-24.</title>
        <authorList>
            <person name="Xu D."/>
            <person name="Yao R."/>
            <person name="Zheng S."/>
        </authorList>
    </citation>
    <scope>NUCLEOTIDE SEQUENCE [LARGE SCALE GENOMIC DNA]</scope>
    <source>
        <strain evidence="1 2">ES3-24</strain>
    </source>
</reference>
<keyword evidence="2" id="KW-1185">Reference proteome</keyword>
<dbReference type="OrthoDB" id="2663729at2"/>
<evidence type="ECO:0000313" key="1">
    <source>
        <dbReference type="EMBL" id="OPA75362.1"/>
    </source>
</evidence>
<comment type="caution">
    <text evidence="1">The sequence shown here is derived from an EMBL/GenBank/DDBJ whole genome shotgun (WGS) entry which is preliminary data.</text>
</comment>
<evidence type="ECO:0000313" key="2">
    <source>
        <dbReference type="Proteomes" id="UP000190188"/>
    </source>
</evidence>
<name>A0A1T2X698_9BACL</name>
<organism evidence="1 2">
    <name type="scientific">Paenibacillus selenitireducens</name>
    <dbReference type="NCBI Taxonomy" id="1324314"/>
    <lineage>
        <taxon>Bacteria</taxon>
        <taxon>Bacillati</taxon>
        <taxon>Bacillota</taxon>
        <taxon>Bacilli</taxon>
        <taxon>Bacillales</taxon>
        <taxon>Paenibacillaceae</taxon>
        <taxon>Paenibacillus</taxon>
    </lineage>
</organism>
<gene>
    <name evidence="1" type="ORF">BVG16_22505</name>
</gene>
<dbReference type="RefSeq" id="WP_144027455.1">
    <property type="nucleotide sequence ID" value="NZ_MSZX01000009.1"/>
</dbReference>
<evidence type="ECO:0008006" key="3">
    <source>
        <dbReference type="Google" id="ProtNLM"/>
    </source>
</evidence>
<protein>
    <recommendedName>
        <fullName evidence="3">Lipoprotein</fullName>
    </recommendedName>
</protein>